<dbReference type="EMBL" id="JAUCMV010000001">
    <property type="protein sequence ID" value="KAK0422096.1"/>
    <property type="molecule type" value="Genomic_DNA"/>
</dbReference>
<comment type="caution">
    <text evidence="3">The sequence shown here is derived from an EMBL/GenBank/DDBJ whole genome shotgun (WGS) entry which is preliminary data.</text>
</comment>
<feature type="transmembrane region" description="Helical" evidence="1">
    <location>
        <begin position="172"/>
        <end position="194"/>
    </location>
</feature>
<gene>
    <name evidence="3" type="ORF">QR680_007361</name>
</gene>
<evidence type="ECO:0000256" key="2">
    <source>
        <dbReference type="SAM" id="SignalP"/>
    </source>
</evidence>
<feature type="chain" id="PRO_5041359462" evidence="2">
    <location>
        <begin position="20"/>
        <end position="256"/>
    </location>
</feature>
<keyword evidence="2" id="KW-0732">Signal</keyword>
<keyword evidence="1" id="KW-1133">Transmembrane helix</keyword>
<proteinExistence type="predicted"/>
<protein>
    <submittedName>
        <fullName evidence="3">Uncharacterized protein</fullName>
    </submittedName>
</protein>
<evidence type="ECO:0000313" key="3">
    <source>
        <dbReference type="EMBL" id="KAK0422096.1"/>
    </source>
</evidence>
<evidence type="ECO:0000256" key="1">
    <source>
        <dbReference type="SAM" id="Phobius"/>
    </source>
</evidence>
<evidence type="ECO:0000313" key="4">
    <source>
        <dbReference type="Proteomes" id="UP001175271"/>
    </source>
</evidence>
<feature type="signal peptide" evidence="2">
    <location>
        <begin position="1"/>
        <end position="19"/>
    </location>
</feature>
<keyword evidence="4" id="KW-1185">Reference proteome</keyword>
<accession>A0AA39IEJ6</accession>
<name>A0AA39IEJ6_9BILA</name>
<dbReference type="AlphaFoldDB" id="A0AA39IEJ6"/>
<keyword evidence="1" id="KW-0472">Membrane</keyword>
<dbReference type="Proteomes" id="UP001175271">
    <property type="component" value="Unassembled WGS sequence"/>
</dbReference>
<sequence length="256" mass="28968">MRSVGFAILTLALASLSSSDDSSPPIVFGINCQCVFFYSRSGLPLTRLMRRYFRSRPQSCSCDPDDFFFHVSNDRKTIDVENQHLGVRVTVALGRDGDGDIDLEGDFGSTEELDSKKFESLYVIKDGKVLTLRHVHFCSSPAMLFSSSSSPTSDDGDCQKKCSKSNAFVRPFSLGVLSVGIITTLISILAIVYFMRFTMPRLNREYVSMVDSIVYSRFEQRENMELKRLLKRNKERSIEVSKKQLIDMSNPFELDI</sequence>
<organism evidence="3 4">
    <name type="scientific">Steinernema hermaphroditum</name>
    <dbReference type="NCBI Taxonomy" id="289476"/>
    <lineage>
        <taxon>Eukaryota</taxon>
        <taxon>Metazoa</taxon>
        <taxon>Ecdysozoa</taxon>
        <taxon>Nematoda</taxon>
        <taxon>Chromadorea</taxon>
        <taxon>Rhabditida</taxon>
        <taxon>Tylenchina</taxon>
        <taxon>Panagrolaimomorpha</taxon>
        <taxon>Strongyloidoidea</taxon>
        <taxon>Steinernematidae</taxon>
        <taxon>Steinernema</taxon>
    </lineage>
</organism>
<reference evidence="3" key="1">
    <citation type="submission" date="2023-06" db="EMBL/GenBank/DDBJ databases">
        <title>Genomic analysis of the entomopathogenic nematode Steinernema hermaphroditum.</title>
        <authorList>
            <person name="Schwarz E.M."/>
            <person name="Heppert J.K."/>
            <person name="Baniya A."/>
            <person name="Schwartz H.T."/>
            <person name="Tan C.-H."/>
            <person name="Antoshechkin I."/>
            <person name="Sternberg P.W."/>
            <person name="Goodrich-Blair H."/>
            <person name="Dillman A.R."/>
        </authorList>
    </citation>
    <scope>NUCLEOTIDE SEQUENCE</scope>
    <source>
        <strain evidence="3">PS9179</strain>
        <tissue evidence="3">Whole animal</tissue>
    </source>
</reference>
<keyword evidence="1" id="KW-0812">Transmembrane</keyword>